<reference evidence="8" key="2">
    <citation type="submission" date="2016-01" db="EMBL/GenBank/DDBJ databases">
        <authorList>
            <person name="Poehlein A."/>
            <person name="Schlien K."/>
            <person name="Gottschalk G."/>
            <person name="Buckel W."/>
            <person name="Daniel R."/>
        </authorList>
    </citation>
    <scope>NUCLEOTIDE SEQUENCE [LARGE SCALE GENOMIC DNA]</scope>
    <source>
        <strain evidence="8">X2</strain>
    </source>
</reference>
<keyword evidence="8" id="KW-1185">Reference proteome</keyword>
<dbReference type="GO" id="GO:0044780">
    <property type="term" value="P:bacterial-type flagellum assembly"/>
    <property type="evidence" value="ECO:0007669"/>
    <property type="project" value="UniProtKB-UniRule"/>
</dbReference>
<dbReference type="Proteomes" id="UP000184204">
    <property type="component" value="Unassembled WGS sequence"/>
</dbReference>
<accession>A0A0X8VER5</accession>
<evidence type="ECO:0000313" key="9">
    <source>
        <dbReference type="Proteomes" id="UP000184204"/>
    </source>
</evidence>
<dbReference type="Proteomes" id="UP000068026">
    <property type="component" value="Chromosome"/>
</dbReference>
<evidence type="ECO:0000313" key="7">
    <source>
        <dbReference type="EMBL" id="SHF01419.1"/>
    </source>
</evidence>
<dbReference type="GO" id="GO:0006417">
    <property type="term" value="P:regulation of translation"/>
    <property type="evidence" value="ECO:0007669"/>
    <property type="project" value="UniProtKB-KW"/>
</dbReference>
<dbReference type="EMBL" id="FQUA01000013">
    <property type="protein sequence ID" value="SHF01419.1"/>
    <property type="molecule type" value="Genomic_DNA"/>
</dbReference>
<comment type="subunit">
    <text evidence="5">Interacts with translational regulator CsrA and flagellin(s).</text>
</comment>
<dbReference type="AlphaFoldDB" id="A0A0X8VER5"/>
<dbReference type="HAMAP" id="MF_01185">
    <property type="entry name" value="FliW"/>
    <property type="match status" value="1"/>
</dbReference>
<organism evidence="7 9">
    <name type="scientific">Anaerotignum propionicum DSM 1682</name>
    <dbReference type="NCBI Taxonomy" id="991789"/>
    <lineage>
        <taxon>Bacteria</taxon>
        <taxon>Bacillati</taxon>
        <taxon>Bacillota</taxon>
        <taxon>Clostridia</taxon>
        <taxon>Lachnospirales</taxon>
        <taxon>Anaerotignaceae</taxon>
        <taxon>Anaerotignum</taxon>
    </lineage>
</organism>
<proteinExistence type="inferred from homology"/>
<dbReference type="KEGG" id="cpro:CPRO_28680"/>
<dbReference type="PANTHER" id="PTHR39190:SF1">
    <property type="entry name" value="FLAGELLAR ASSEMBLY FACTOR FLIW"/>
    <property type="match status" value="1"/>
</dbReference>
<dbReference type="SUPFAM" id="SSF141457">
    <property type="entry name" value="BH3618-like"/>
    <property type="match status" value="1"/>
</dbReference>
<dbReference type="InterPro" id="IPR003775">
    <property type="entry name" value="Flagellar_assembly_factor_FliW"/>
</dbReference>
<dbReference type="Pfam" id="PF02623">
    <property type="entry name" value="FliW"/>
    <property type="match status" value="1"/>
</dbReference>
<dbReference type="Gene3D" id="2.30.290.10">
    <property type="entry name" value="BH3618-like"/>
    <property type="match status" value="1"/>
</dbReference>
<dbReference type="EMBL" id="CP014223">
    <property type="protein sequence ID" value="AMJ42409.1"/>
    <property type="molecule type" value="Genomic_DNA"/>
</dbReference>
<reference evidence="9" key="3">
    <citation type="submission" date="2016-11" db="EMBL/GenBank/DDBJ databases">
        <authorList>
            <person name="Jaros S."/>
            <person name="Januszkiewicz K."/>
            <person name="Wedrychowicz H."/>
        </authorList>
    </citation>
    <scope>NUCLEOTIDE SEQUENCE [LARGE SCALE GENOMIC DNA]</scope>
    <source>
        <strain evidence="9">DSM 1682</strain>
    </source>
</reference>
<dbReference type="RefSeq" id="WP_066053174.1">
    <property type="nucleotide sequence ID" value="NZ_CP014223.1"/>
</dbReference>
<evidence type="ECO:0000256" key="1">
    <source>
        <dbReference type="ARBA" id="ARBA00022490"/>
    </source>
</evidence>
<evidence type="ECO:0000256" key="5">
    <source>
        <dbReference type="HAMAP-Rule" id="MF_01185"/>
    </source>
</evidence>
<evidence type="ECO:0000256" key="3">
    <source>
        <dbReference type="ARBA" id="ARBA00022845"/>
    </source>
</evidence>
<dbReference type="InterPro" id="IPR024046">
    <property type="entry name" value="Flagellar_assmbl_FliW_dom_sf"/>
</dbReference>
<keyword evidence="7" id="KW-0282">Flagellum</keyword>
<reference evidence="6 8" key="1">
    <citation type="journal article" date="2016" name="Genome Announc.">
        <title>Complete Genome Sequence of the Amino Acid-Fermenting Clostridium propionicum X2 (DSM 1682).</title>
        <authorList>
            <person name="Poehlein A."/>
            <person name="Schlien K."/>
            <person name="Chowdhury N.P."/>
            <person name="Gottschalk G."/>
            <person name="Buckel W."/>
            <person name="Daniel R."/>
        </authorList>
    </citation>
    <scope>NUCLEOTIDE SEQUENCE [LARGE SCALE GENOMIC DNA]</scope>
    <source>
        <strain evidence="6 8">X2</strain>
    </source>
</reference>
<evidence type="ECO:0000313" key="6">
    <source>
        <dbReference type="EMBL" id="AMJ42409.1"/>
    </source>
</evidence>
<sequence length="147" mass="17090">MELVTKYFSNMTYEDNDVIIFNNGLFGFEKYKKFLLIRFDDHENSPVCLQSIEDADIAFVMINPYNFIHDYNVSLSEADIQDLKLKDADNLTVYNICVLLDSIPQSTTNLRCPVIVNTETRLAKQIILENSEYPFKYPFKDLIPKEG</sequence>
<keyword evidence="3 5" id="KW-0810">Translation regulation</keyword>
<evidence type="ECO:0000313" key="8">
    <source>
        <dbReference type="Proteomes" id="UP000068026"/>
    </source>
</evidence>
<comment type="similarity">
    <text evidence="5">Belongs to the FliW family.</text>
</comment>
<name>A0A0X8VER5_ANAPI</name>
<protein>
    <recommendedName>
        <fullName evidence="5">Flagellar assembly factor FliW</fullName>
    </recommendedName>
</protein>
<dbReference type="PANTHER" id="PTHR39190">
    <property type="entry name" value="FLAGELLAR ASSEMBLY FACTOR FLIW"/>
    <property type="match status" value="1"/>
</dbReference>
<keyword evidence="7" id="KW-0966">Cell projection</keyword>
<comment type="function">
    <text evidence="5">Acts as an anti-CsrA protein, binds CsrA and prevents it from repressing translation of its target genes, one of which is flagellin. Binds to flagellin and participates in the assembly of the flagellum.</text>
</comment>
<keyword evidence="7" id="KW-0969">Cilium</keyword>
<evidence type="ECO:0000256" key="2">
    <source>
        <dbReference type="ARBA" id="ARBA00022795"/>
    </source>
</evidence>
<dbReference type="OrthoDB" id="9801235at2"/>
<gene>
    <name evidence="5 6" type="primary">fliW</name>
    <name evidence="6" type="ORF">CPRO_28680</name>
    <name evidence="7" type="ORF">SAMN02745151_02524</name>
</gene>
<keyword evidence="1 5" id="KW-0963">Cytoplasm</keyword>
<keyword evidence="4 5" id="KW-0143">Chaperone</keyword>
<dbReference type="GO" id="GO:0005737">
    <property type="term" value="C:cytoplasm"/>
    <property type="evidence" value="ECO:0007669"/>
    <property type="project" value="UniProtKB-SubCell"/>
</dbReference>
<comment type="subcellular location">
    <subcellularLocation>
        <location evidence="5">Cytoplasm</location>
    </subcellularLocation>
</comment>
<evidence type="ECO:0000256" key="4">
    <source>
        <dbReference type="ARBA" id="ARBA00023186"/>
    </source>
</evidence>
<reference evidence="7" key="4">
    <citation type="submission" date="2016-11" db="EMBL/GenBank/DDBJ databases">
        <authorList>
            <person name="Varghese N."/>
            <person name="Submissions S."/>
        </authorList>
    </citation>
    <scope>NUCLEOTIDE SEQUENCE</scope>
    <source>
        <strain evidence="7">DSM 1682</strain>
    </source>
</reference>
<keyword evidence="2 5" id="KW-1005">Bacterial flagellum biogenesis</keyword>